<dbReference type="AlphaFoldDB" id="A0A7G7VK10"/>
<evidence type="ECO:0000256" key="3">
    <source>
        <dbReference type="ARBA" id="ARBA00023125"/>
    </source>
</evidence>
<evidence type="ECO:0000256" key="1">
    <source>
        <dbReference type="ARBA" id="ARBA00009437"/>
    </source>
</evidence>
<keyword evidence="2" id="KW-0805">Transcription regulation</keyword>
<dbReference type="FunFam" id="1.10.10.10:FF:000001">
    <property type="entry name" value="LysR family transcriptional regulator"/>
    <property type="match status" value="1"/>
</dbReference>
<dbReference type="Pfam" id="PF00126">
    <property type="entry name" value="HTH_1"/>
    <property type="match status" value="1"/>
</dbReference>
<dbReference type="PROSITE" id="PS50931">
    <property type="entry name" value="HTH_LYSR"/>
    <property type="match status" value="1"/>
</dbReference>
<dbReference type="PANTHER" id="PTHR30419:SF8">
    <property type="entry name" value="NITROGEN ASSIMILATION TRANSCRIPTIONAL ACTIVATOR-RELATED"/>
    <property type="match status" value="1"/>
</dbReference>
<dbReference type="RefSeq" id="WP_009655675.1">
    <property type="nucleotide sequence ID" value="NZ_CP060204.1"/>
</dbReference>
<dbReference type="SUPFAM" id="SSF46785">
    <property type="entry name" value="Winged helix' DNA-binding domain"/>
    <property type="match status" value="1"/>
</dbReference>
<dbReference type="GO" id="GO:0005829">
    <property type="term" value="C:cytosol"/>
    <property type="evidence" value="ECO:0007669"/>
    <property type="project" value="TreeGrafter"/>
</dbReference>
<dbReference type="InterPro" id="IPR036388">
    <property type="entry name" value="WH-like_DNA-bd_sf"/>
</dbReference>
<dbReference type="Gene3D" id="1.10.10.10">
    <property type="entry name" value="Winged helix-like DNA-binding domain superfamily/Winged helix DNA-binding domain"/>
    <property type="match status" value="1"/>
</dbReference>
<accession>A0A7G7VK10</accession>
<evidence type="ECO:0000313" key="6">
    <source>
        <dbReference type="EMBL" id="QNH54453.1"/>
    </source>
</evidence>
<dbReference type="SUPFAM" id="SSF53850">
    <property type="entry name" value="Periplasmic binding protein-like II"/>
    <property type="match status" value="1"/>
</dbReference>
<dbReference type="Pfam" id="PF03466">
    <property type="entry name" value="LysR_substrate"/>
    <property type="match status" value="1"/>
</dbReference>
<dbReference type="InterPro" id="IPR000847">
    <property type="entry name" value="LysR_HTH_N"/>
</dbReference>
<dbReference type="PRINTS" id="PR00039">
    <property type="entry name" value="HTHLYSR"/>
</dbReference>
<keyword evidence="4" id="KW-0804">Transcription</keyword>
<dbReference type="CDD" id="cd05466">
    <property type="entry name" value="PBP2_LTTR_substrate"/>
    <property type="match status" value="1"/>
</dbReference>
<dbReference type="EMBL" id="CP060204">
    <property type="protein sequence ID" value="QNH54453.1"/>
    <property type="molecule type" value="Genomic_DNA"/>
</dbReference>
<dbReference type="InterPro" id="IPR005119">
    <property type="entry name" value="LysR_subst-bd"/>
</dbReference>
<feature type="domain" description="HTH lysR-type" evidence="5">
    <location>
        <begin position="1"/>
        <end position="58"/>
    </location>
</feature>
<evidence type="ECO:0000256" key="4">
    <source>
        <dbReference type="ARBA" id="ARBA00023163"/>
    </source>
</evidence>
<dbReference type="KEGG" id="stim:H1B31_00285"/>
<dbReference type="InterPro" id="IPR036390">
    <property type="entry name" value="WH_DNA-bd_sf"/>
</dbReference>
<keyword evidence="7" id="KW-1185">Reference proteome</keyword>
<reference evidence="6 7" key="1">
    <citation type="submission" date="2020-07" db="EMBL/GenBank/DDBJ databases">
        <title>Complete genome and description of Selenomonas timonensis sp. nov., a new bacterium isolated from a gingivitis subject.</title>
        <authorList>
            <person name="Antezack A."/>
        </authorList>
    </citation>
    <scope>NUCLEOTIDE SEQUENCE [LARGE SCALE GENOMIC DNA]</scope>
    <source>
        <strain evidence="6 7">Marseille-Q3039</strain>
    </source>
</reference>
<sequence length="293" mass="32947">MELRQLEYFLMVSDLASFTRAAERLYVSQPAVTNAVRSLEEELGIQLLDRSQRKVTLTAEGKIFHRHIQNIMQGISTTLNEINDLKSHNRGHLVIGVTPLAGIASTSRLLAEFRAAYPNINICFAEHDVGQLLELLHADKLDFAFVFDLTEQERTRLNELPLPREELMVCCARRHALSRRNSITLAELTEESFILMESTCLFRQILVKHFEEADSMPPVCMEIAQVQLLKSLVAENAGISILPESLIEHDGNLSAVPLTPSIYLHPSVVYKTDKLLSHAAQAFEEMARKGAQS</sequence>
<proteinExistence type="inferred from homology"/>
<organism evidence="6 7">
    <name type="scientific">Selenomonas timonae</name>
    <dbReference type="NCBI Taxonomy" id="2754044"/>
    <lineage>
        <taxon>Bacteria</taxon>
        <taxon>Bacillati</taxon>
        <taxon>Bacillota</taxon>
        <taxon>Negativicutes</taxon>
        <taxon>Selenomonadales</taxon>
        <taxon>Selenomonadaceae</taxon>
        <taxon>Selenomonas</taxon>
    </lineage>
</organism>
<name>A0A7G7VK10_9FIRM</name>
<dbReference type="Proteomes" id="UP000515480">
    <property type="component" value="Chromosome"/>
</dbReference>
<keyword evidence="3" id="KW-0238">DNA-binding</keyword>
<gene>
    <name evidence="6" type="ORF">H1B31_00285</name>
</gene>
<dbReference type="Gene3D" id="3.40.190.290">
    <property type="match status" value="1"/>
</dbReference>
<dbReference type="GO" id="GO:0003677">
    <property type="term" value="F:DNA binding"/>
    <property type="evidence" value="ECO:0007669"/>
    <property type="project" value="UniProtKB-KW"/>
</dbReference>
<dbReference type="GO" id="GO:0003700">
    <property type="term" value="F:DNA-binding transcription factor activity"/>
    <property type="evidence" value="ECO:0007669"/>
    <property type="project" value="InterPro"/>
</dbReference>
<dbReference type="PANTHER" id="PTHR30419">
    <property type="entry name" value="HTH-TYPE TRANSCRIPTIONAL REGULATOR YBHD"/>
    <property type="match status" value="1"/>
</dbReference>
<evidence type="ECO:0000259" key="5">
    <source>
        <dbReference type="PROSITE" id="PS50931"/>
    </source>
</evidence>
<dbReference type="InterPro" id="IPR050950">
    <property type="entry name" value="HTH-type_LysR_regulators"/>
</dbReference>
<comment type="similarity">
    <text evidence="1">Belongs to the LysR transcriptional regulatory family.</text>
</comment>
<evidence type="ECO:0000256" key="2">
    <source>
        <dbReference type="ARBA" id="ARBA00023015"/>
    </source>
</evidence>
<evidence type="ECO:0000313" key="7">
    <source>
        <dbReference type="Proteomes" id="UP000515480"/>
    </source>
</evidence>
<protein>
    <submittedName>
        <fullName evidence="6">LysR family transcriptional regulator</fullName>
    </submittedName>
</protein>